<dbReference type="GO" id="GO:0055037">
    <property type="term" value="C:recycling endosome"/>
    <property type="evidence" value="ECO:0007669"/>
    <property type="project" value="TreeGrafter"/>
</dbReference>
<sequence length="682" mass="74658">MDALSRAGPRPARGRLGVSSSGTQALAAPWTRFSAWLECVCVVTFDLELGQALELVYPSDFRLTDKEKSSICYLSFPDSHSGCLGDTQFSFRIRQCGGQRSPWSTDDRHYDSGAPVSLQKESSHYFGYVYFRQVKDSSVKRGYFQKSLVLVSRLPFVRLFQALLSLIAPEYFDKRAPCLEAVCNEIDQWPAPKPGQTLNLPVVGVVLQVRVPSRVDKPDCSSLKQCGHEVGSAALPLPLLHPTCRECCGVSRPRQSQGPASPCRPRCPHPLLCCGEGAWGGVRAGAAVPRALRESPCCLGLARWQPCPHSDTTHPSSQNLLLTPLVLSSVHELDLFRCFQPVLTHVQMLWELMLLGEPLVVLAPSPTVSSEMVLALTSCVQPLKFCCDYRPYFTVHDSEFKEFTTRTQAPPNVVLGVTNPFFIKTLQHWPHILRVGEPKLSGGLPKQVKLKKPSRLKTLDTKPGLYTAYTAHLHRDKALLKRLLGGLQKKRPPGALAALLRTHLLELTQSFVIPLVRPRAGRVGQGCGPRSLPSPRRSTTWPVSCPCRRASRPGRWAPGPRGRRAGAGRRRGVEGFLSRFQRREVVGVQAPLERQVSPPVPDVLPGQRRGDSKFPLESVPGRVGAEEYDWEGPGWRGGASEAVPAPHSASVSGPSPDPPLPPGRLPAQSGSCGAPAHLHPQG</sequence>
<dbReference type="InterPro" id="IPR037516">
    <property type="entry name" value="Tripartite_DENN"/>
</dbReference>
<reference evidence="4 5" key="1">
    <citation type="journal article" date="2015" name="Annu Rev Anim Biosci">
        <title>The Genome 10K Project: a way forward.</title>
        <authorList>
            <person name="Koepfli K.P."/>
            <person name="Paten B."/>
            <person name="O'Brien S.J."/>
            <person name="Koepfli K.P."/>
            <person name="Paten B."/>
            <person name="Antunes A."/>
            <person name="Belov K."/>
            <person name="Bustamante C."/>
            <person name="Castoe T.A."/>
            <person name="Clawson H."/>
            <person name="Crawford A.J."/>
            <person name="Diekhans M."/>
            <person name="Distel D."/>
            <person name="Durbin R."/>
            <person name="Earl D."/>
            <person name="Fujita M.K."/>
            <person name="Gamble T."/>
            <person name="Georges A."/>
            <person name="Gemmell N."/>
            <person name="Gilbert M.T."/>
            <person name="Graves J.M."/>
            <person name="Green R.E."/>
            <person name="Hickey G."/>
            <person name="Jarvis E.D."/>
            <person name="Johnson W."/>
            <person name="Komissarov A."/>
            <person name="Korf I."/>
            <person name="Kuhn R."/>
            <person name="Larkin D.M."/>
            <person name="Lewin H."/>
            <person name="Lopez J.V."/>
            <person name="Ma J."/>
            <person name="Marques-Bonet T."/>
            <person name="Miller W."/>
            <person name="Murphy R."/>
            <person name="Pevzner P."/>
            <person name="Shapiro B."/>
            <person name="Steiner C."/>
            <person name="Tamazian G."/>
            <person name="Venkatesh B."/>
            <person name="Wang J."/>
            <person name="Wayne R."/>
            <person name="Wiley E."/>
            <person name="Yang H."/>
            <person name="Zhang G."/>
            <person name="Haussler D."/>
            <person name="Ryder O."/>
            <person name="O'Brien S.J."/>
        </authorList>
    </citation>
    <scope>NUCLEOTIDE SEQUENCE</scope>
</reference>
<dbReference type="GO" id="GO:0005085">
    <property type="term" value="F:guanyl-nucleotide exchange factor activity"/>
    <property type="evidence" value="ECO:0007669"/>
    <property type="project" value="Ensembl"/>
</dbReference>
<proteinExistence type="inferred from homology"/>
<dbReference type="AlphaFoldDB" id="A0A671DUK4"/>
<comment type="similarity">
    <text evidence="1">Belongs to the DENND6 family.</text>
</comment>
<dbReference type="InterPro" id="IPR018307">
    <property type="entry name" value="ABL9/DENND6_dom"/>
</dbReference>
<feature type="compositionally biased region" description="Pro residues" evidence="2">
    <location>
        <begin position="655"/>
        <end position="664"/>
    </location>
</feature>
<dbReference type="InterPro" id="IPR024224">
    <property type="entry name" value="DENND6"/>
</dbReference>
<protein>
    <submittedName>
        <fullName evidence="4">DENN domain containing 6B</fullName>
    </submittedName>
</protein>
<dbReference type="PANTHER" id="PTHR13677">
    <property type="entry name" value="LD41638P"/>
    <property type="match status" value="1"/>
</dbReference>
<evidence type="ECO:0000313" key="4">
    <source>
        <dbReference type="Ensembl" id="ENSRFEP00010004591.1"/>
    </source>
</evidence>
<reference evidence="4" key="4">
    <citation type="submission" date="2025-08" db="UniProtKB">
        <authorList>
            <consortium name="Ensembl"/>
        </authorList>
    </citation>
    <scope>IDENTIFICATION</scope>
</reference>
<evidence type="ECO:0000256" key="1">
    <source>
        <dbReference type="ARBA" id="ARBA00007159"/>
    </source>
</evidence>
<dbReference type="Ensembl" id="ENSRFET00010005025.1">
    <property type="protein sequence ID" value="ENSRFEP00010004591.1"/>
    <property type="gene ID" value="ENSRFEG00010003177.1"/>
</dbReference>
<feature type="domain" description="UDENN" evidence="3">
    <location>
        <begin position="38"/>
        <end position="597"/>
    </location>
</feature>
<feature type="compositionally biased region" description="Basic residues" evidence="2">
    <location>
        <begin position="561"/>
        <end position="570"/>
    </location>
</feature>
<reference evidence="5" key="3">
    <citation type="submission" date="2018-12" db="EMBL/GenBank/DDBJ databases">
        <title>G10K-VGP greater horseshoe bat female genome, primary haplotype.</title>
        <authorList>
            <person name="Teeling E."/>
            <person name="Myers G."/>
            <person name="Vernes S."/>
            <person name="Pippel M."/>
            <person name="Winkler S."/>
            <person name="Fedrigo O."/>
            <person name="Rhie A."/>
            <person name="Koren S."/>
            <person name="Phillippy A."/>
            <person name="Lewin H."/>
            <person name="Damas J."/>
            <person name="Howe K."/>
            <person name="Mountcastle J."/>
            <person name="Jarvis E.D."/>
        </authorList>
    </citation>
    <scope>NUCLEOTIDE SEQUENCE [LARGE SCALE GENOMIC DNA]</scope>
</reference>
<dbReference type="Pfam" id="PF09794">
    <property type="entry name" value="Avl9"/>
    <property type="match status" value="1"/>
</dbReference>
<feature type="region of interest" description="Disordered" evidence="2">
    <location>
        <begin position="551"/>
        <end position="570"/>
    </location>
</feature>
<organism evidence="4 5">
    <name type="scientific">Rhinolophus ferrumequinum</name>
    <name type="common">Greater horseshoe bat</name>
    <dbReference type="NCBI Taxonomy" id="59479"/>
    <lineage>
        <taxon>Eukaryota</taxon>
        <taxon>Metazoa</taxon>
        <taxon>Chordata</taxon>
        <taxon>Craniata</taxon>
        <taxon>Vertebrata</taxon>
        <taxon>Euteleostomi</taxon>
        <taxon>Mammalia</taxon>
        <taxon>Eutheria</taxon>
        <taxon>Laurasiatheria</taxon>
        <taxon>Chiroptera</taxon>
        <taxon>Yinpterochiroptera</taxon>
        <taxon>Rhinolophoidea</taxon>
        <taxon>Rhinolophidae</taxon>
        <taxon>Rhinolophinae</taxon>
        <taxon>Rhinolophus</taxon>
    </lineage>
</organism>
<evidence type="ECO:0000313" key="5">
    <source>
        <dbReference type="Proteomes" id="UP000472240"/>
    </source>
</evidence>
<evidence type="ECO:0000256" key="2">
    <source>
        <dbReference type="SAM" id="MobiDB-lite"/>
    </source>
</evidence>
<dbReference type="PANTHER" id="PTHR13677:SF2">
    <property type="entry name" value="PROTEIN DENND6B"/>
    <property type="match status" value="1"/>
</dbReference>
<dbReference type="Proteomes" id="UP000472240">
    <property type="component" value="Chromosome 10"/>
</dbReference>
<name>A0A671DUK4_RHIFE</name>
<feature type="region of interest" description="Disordered" evidence="2">
    <location>
        <begin position="596"/>
        <end position="682"/>
    </location>
</feature>
<keyword evidence="5" id="KW-1185">Reference proteome</keyword>
<dbReference type="InParanoid" id="A0A671DUK4"/>
<accession>A0A671DUK4</accession>
<gene>
    <name evidence="4" type="primary">DENND6B</name>
</gene>
<dbReference type="PROSITE" id="PS50211">
    <property type="entry name" value="DENN"/>
    <property type="match status" value="1"/>
</dbReference>
<dbReference type="GeneTree" id="ENSGT00390000005529"/>
<evidence type="ECO:0000259" key="3">
    <source>
        <dbReference type="PROSITE" id="PS50211"/>
    </source>
</evidence>
<feature type="region of interest" description="Disordered" evidence="2">
    <location>
        <begin position="523"/>
        <end position="545"/>
    </location>
</feature>
<reference evidence="4" key="5">
    <citation type="submission" date="2025-09" db="UniProtKB">
        <authorList>
            <consortium name="Ensembl"/>
        </authorList>
    </citation>
    <scope>IDENTIFICATION</scope>
</reference>
<reference evidence="4 5" key="2">
    <citation type="journal article" date="2018" name="Annu Rev Anim Biosci">
        <title>Bat Biology, Genomes, and the Bat1K Project: To Generate Chromosome-Level Genomes for All Living Bat Species.</title>
        <authorList>
            <person name="Teeling E.C."/>
            <person name="Vernes S.C."/>
            <person name="Davalos L.M."/>
            <person name="Ray D.A."/>
            <person name="Gilbert M.T.P."/>
            <person name="Myers E."/>
        </authorList>
    </citation>
    <scope>NUCLEOTIDE SEQUENCE</scope>
</reference>